<gene>
    <name evidence="2" type="ORF">GCM10008942_14780</name>
</gene>
<keyword evidence="3" id="KW-1185">Reference proteome</keyword>
<feature type="transmembrane region" description="Helical" evidence="1">
    <location>
        <begin position="33"/>
        <end position="54"/>
    </location>
</feature>
<comment type="caution">
    <text evidence="2">The sequence shown here is derived from an EMBL/GenBank/DDBJ whole genome shotgun (WGS) entry which is preliminary data.</text>
</comment>
<keyword evidence="1" id="KW-1133">Transmembrane helix</keyword>
<name>A0ABN1EID4_9PROT</name>
<sequence length="186" mass="21134">MKGLYRFAFLVSSFGPLFLILEVKTLLDASSPLIARWGMALAFVASLLFTRLILAGITRSAPQTHDVVELKAKDTDIFPYLMTYIPSLIFRDLYKPEVGVPLALLYLTVFVLYFRIDSPYVNPYLALLGFRVHEGRMKESRSQFILISHGRALDGVETLQLHEVAGGQTTVYYYEYTNRVESEPAR</sequence>
<keyword evidence="1" id="KW-0472">Membrane</keyword>
<evidence type="ECO:0000256" key="1">
    <source>
        <dbReference type="SAM" id="Phobius"/>
    </source>
</evidence>
<feature type="transmembrane region" description="Helical" evidence="1">
    <location>
        <begin position="7"/>
        <end position="27"/>
    </location>
</feature>
<reference evidence="2 3" key="1">
    <citation type="journal article" date="2019" name="Int. J. Syst. Evol. Microbiol.">
        <title>The Global Catalogue of Microorganisms (GCM) 10K type strain sequencing project: providing services to taxonomists for standard genome sequencing and annotation.</title>
        <authorList>
            <consortium name="The Broad Institute Genomics Platform"/>
            <consortium name="The Broad Institute Genome Sequencing Center for Infectious Disease"/>
            <person name="Wu L."/>
            <person name="Ma J."/>
        </authorList>
    </citation>
    <scope>NUCLEOTIDE SEQUENCE [LARGE SCALE GENOMIC DNA]</scope>
    <source>
        <strain evidence="2 3">JCM 15089</strain>
    </source>
</reference>
<proteinExistence type="predicted"/>
<accession>A0ABN1EID4</accession>
<feature type="transmembrane region" description="Helical" evidence="1">
    <location>
        <begin position="98"/>
        <end position="116"/>
    </location>
</feature>
<evidence type="ECO:0000313" key="3">
    <source>
        <dbReference type="Proteomes" id="UP001499951"/>
    </source>
</evidence>
<dbReference type="Proteomes" id="UP001499951">
    <property type="component" value="Unassembled WGS sequence"/>
</dbReference>
<organism evidence="2 3">
    <name type="scientific">Rhizomicrobium electricum</name>
    <dbReference type="NCBI Taxonomy" id="480070"/>
    <lineage>
        <taxon>Bacteria</taxon>
        <taxon>Pseudomonadati</taxon>
        <taxon>Pseudomonadota</taxon>
        <taxon>Alphaproteobacteria</taxon>
        <taxon>Micropepsales</taxon>
        <taxon>Micropepsaceae</taxon>
        <taxon>Rhizomicrobium</taxon>
    </lineage>
</organism>
<evidence type="ECO:0000313" key="2">
    <source>
        <dbReference type="EMBL" id="GAA0567281.1"/>
    </source>
</evidence>
<keyword evidence="1" id="KW-0812">Transmembrane</keyword>
<dbReference type="EMBL" id="BAAADD010000003">
    <property type="protein sequence ID" value="GAA0567281.1"/>
    <property type="molecule type" value="Genomic_DNA"/>
</dbReference>
<dbReference type="RefSeq" id="WP_166932977.1">
    <property type="nucleotide sequence ID" value="NZ_BAAADD010000003.1"/>
</dbReference>
<protein>
    <submittedName>
        <fullName evidence="2">Uncharacterized protein</fullName>
    </submittedName>
</protein>